<dbReference type="EMBL" id="JAFGIX010000028">
    <property type="protein sequence ID" value="MBN1572794.1"/>
    <property type="molecule type" value="Genomic_DNA"/>
</dbReference>
<dbReference type="InterPro" id="IPR038601">
    <property type="entry name" value="MttB-like_sf"/>
</dbReference>
<comment type="caution">
    <text evidence="4">The sequence shown here is derived from an EMBL/GenBank/DDBJ whole genome shotgun (WGS) entry which is preliminary data.</text>
</comment>
<dbReference type="Pfam" id="PF06253">
    <property type="entry name" value="MTTB"/>
    <property type="match status" value="1"/>
</dbReference>
<accession>A0A9D8PN46</accession>
<dbReference type="GO" id="GO:0008168">
    <property type="term" value="F:methyltransferase activity"/>
    <property type="evidence" value="ECO:0007669"/>
    <property type="project" value="UniProtKB-KW"/>
</dbReference>
<sequence length="131" mass="14701">MSRSIFLTPQKSEKLHEASIRVLVRTGVKLDHEESVDLFLSAGATMDDEKKVLIPRKLVDETIEKVKIVRVGNGGRGGFLLYDRDGENPINIEMGKTCLRSPSALKAREKIIESYEWILFVGGKAAVRFEI</sequence>
<organism evidence="4 5">
    <name type="scientific">Candidatus Zymogenus saltonus</name>
    <dbReference type="NCBI Taxonomy" id="2844893"/>
    <lineage>
        <taxon>Bacteria</taxon>
        <taxon>Deltaproteobacteria</taxon>
        <taxon>Candidatus Zymogenia</taxon>
        <taxon>Candidatus Zymogeniales</taxon>
        <taxon>Candidatus Zymogenaceae</taxon>
        <taxon>Candidatus Zymogenus</taxon>
    </lineage>
</organism>
<keyword evidence="2 4" id="KW-0489">Methyltransferase</keyword>
<dbReference type="Gene3D" id="3.20.20.480">
    <property type="entry name" value="Trimethylamine methyltransferase-like"/>
    <property type="match status" value="1"/>
</dbReference>
<dbReference type="AlphaFoldDB" id="A0A9D8PN46"/>
<dbReference type="Proteomes" id="UP000809273">
    <property type="component" value="Unassembled WGS sequence"/>
</dbReference>
<name>A0A9D8PN46_9DELT</name>
<reference evidence="4" key="2">
    <citation type="submission" date="2021-01" db="EMBL/GenBank/DDBJ databases">
        <authorList>
            <person name="Hahn C.R."/>
            <person name="Youssef N.H."/>
            <person name="Elshahed M."/>
        </authorList>
    </citation>
    <scope>NUCLEOTIDE SEQUENCE</scope>
    <source>
        <strain evidence="4">Zod_Metabat.24</strain>
    </source>
</reference>
<protein>
    <submittedName>
        <fullName evidence="4">Trimethylamine methyltransferase family protein</fullName>
    </submittedName>
</protein>
<evidence type="ECO:0000256" key="3">
    <source>
        <dbReference type="ARBA" id="ARBA00022679"/>
    </source>
</evidence>
<evidence type="ECO:0000313" key="5">
    <source>
        <dbReference type="Proteomes" id="UP000809273"/>
    </source>
</evidence>
<dbReference type="GO" id="GO:0032259">
    <property type="term" value="P:methylation"/>
    <property type="evidence" value="ECO:0007669"/>
    <property type="project" value="UniProtKB-KW"/>
</dbReference>
<keyword evidence="3" id="KW-0808">Transferase</keyword>
<dbReference type="InterPro" id="IPR010426">
    <property type="entry name" value="MTTB_MeTrfase"/>
</dbReference>
<gene>
    <name evidence="4" type="ORF">JW984_06305</name>
</gene>
<evidence type="ECO:0000256" key="2">
    <source>
        <dbReference type="ARBA" id="ARBA00022603"/>
    </source>
</evidence>
<evidence type="ECO:0000313" key="4">
    <source>
        <dbReference type="EMBL" id="MBN1572794.1"/>
    </source>
</evidence>
<evidence type="ECO:0000256" key="1">
    <source>
        <dbReference type="ARBA" id="ARBA00007137"/>
    </source>
</evidence>
<dbReference type="GO" id="GO:0015948">
    <property type="term" value="P:methanogenesis"/>
    <property type="evidence" value="ECO:0007669"/>
    <property type="project" value="InterPro"/>
</dbReference>
<comment type="similarity">
    <text evidence="1">Belongs to the trimethylamine methyltransferase family.</text>
</comment>
<proteinExistence type="inferred from homology"/>
<reference evidence="4" key="1">
    <citation type="journal article" date="2021" name="Environ. Microbiol.">
        <title>Genomic characterization of three novel Desulfobacterota classes expand the metabolic and phylogenetic diversity of the phylum.</title>
        <authorList>
            <person name="Murphy C.L."/>
            <person name="Biggerstaff J."/>
            <person name="Eichhorn A."/>
            <person name="Ewing E."/>
            <person name="Shahan R."/>
            <person name="Soriano D."/>
            <person name="Stewart S."/>
            <person name="VanMol K."/>
            <person name="Walker R."/>
            <person name="Walters P."/>
            <person name="Elshahed M.S."/>
            <person name="Youssef N.H."/>
        </authorList>
    </citation>
    <scope>NUCLEOTIDE SEQUENCE</scope>
    <source>
        <strain evidence="4">Zod_Metabat.24</strain>
    </source>
</reference>